<dbReference type="InterPro" id="IPR039760">
    <property type="entry name" value="MOFRL_protein"/>
</dbReference>
<dbReference type="PANTHER" id="PTHR12227:SF0">
    <property type="entry name" value="GLYCERATE KINASE"/>
    <property type="match status" value="1"/>
</dbReference>
<dbReference type="Pfam" id="PF05161">
    <property type="entry name" value="MOFRL"/>
    <property type="match status" value="1"/>
</dbReference>
<evidence type="ECO:0008006" key="5">
    <source>
        <dbReference type="Google" id="ProtNLM"/>
    </source>
</evidence>
<protein>
    <recommendedName>
        <fullName evidence="5">Glycerate kinase</fullName>
    </recommendedName>
</protein>
<dbReference type="Gene3D" id="3.40.1480.10">
    <property type="entry name" value="MOFRL domain"/>
    <property type="match status" value="1"/>
</dbReference>
<evidence type="ECO:0000259" key="1">
    <source>
        <dbReference type="Pfam" id="PF05161"/>
    </source>
</evidence>
<dbReference type="Proteomes" id="UP000176800">
    <property type="component" value="Unassembled WGS sequence"/>
</dbReference>
<feature type="domain" description="MOFRL" evidence="1">
    <location>
        <begin position="320"/>
        <end position="421"/>
    </location>
</feature>
<dbReference type="EMBL" id="MHWE01000010">
    <property type="protein sequence ID" value="OHB04165.1"/>
    <property type="molecule type" value="Genomic_DNA"/>
</dbReference>
<evidence type="ECO:0000259" key="2">
    <source>
        <dbReference type="Pfam" id="PF13660"/>
    </source>
</evidence>
<dbReference type="SUPFAM" id="SSF82544">
    <property type="entry name" value="GckA/TtuD-like"/>
    <property type="match status" value="1"/>
</dbReference>
<accession>A0A1G2U3T6</accession>
<reference evidence="3 4" key="1">
    <citation type="journal article" date="2016" name="Nat. Commun.">
        <title>Thousands of microbial genomes shed light on interconnected biogeochemical processes in an aquifer system.</title>
        <authorList>
            <person name="Anantharaman K."/>
            <person name="Brown C.T."/>
            <person name="Hug L.A."/>
            <person name="Sharon I."/>
            <person name="Castelle C.J."/>
            <person name="Probst A.J."/>
            <person name="Thomas B.C."/>
            <person name="Singh A."/>
            <person name="Wilkins M.J."/>
            <person name="Karaoz U."/>
            <person name="Brodie E.L."/>
            <person name="Williams K.H."/>
            <person name="Hubbard S.S."/>
            <person name="Banfield J.F."/>
        </authorList>
    </citation>
    <scope>NUCLEOTIDE SEQUENCE [LARGE SCALE GENOMIC DNA]</scope>
</reference>
<dbReference type="PANTHER" id="PTHR12227">
    <property type="entry name" value="GLYCERATE KINASE"/>
    <property type="match status" value="1"/>
</dbReference>
<dbReference type="Pfam" id="PF13660">
    <property type="entry name" value="DUF4147"/>
    <property type="match status" value="1"/>
</dbReference>
<dbReference type="InterPro" id="IPR007835">
    <property type="entry name" value="MOFRL"/>
</dbReference>
<dbReference type="InterPro" id="IPR038614">
    <property type="entry name" value="GK_N_sf"/>
</dbReference>
<organism evidence="3 4">
    <name type="scientific">Candidatus Zambryskibacteria bacterium RIFCSPLOWO2_01_FULL_45_21</name>
    <dbReference type="NCBI Taxonomy" id="1802761"/>
    <lineage>
        <taxon>Bacteria</taxon>
        <taxon>Candidatus Zambryskiibacteriota</taxon>
    </lineage>
</organism>
<dbReference type="GO" id="GO:0008887">
    <property type="term" value="F:glycerate kinase activity"/>
    <property type="evidence" value="ECO:0007669"/>
    <property type="project" value="InterPro"/>
</dbReference>
<dbReference type="GO" id="GO:0005737">
    <property type="term" value="C:cytoplasm"/>
    <property type="evidence" value="ECO:0007669"/>
    <property type="project" value="TreeGrafter"/>
</dbReference>
<evidence type="ECO:0000313" key="3">
    <source>
        <dbReference type="EMBL" id="OHB04165.1"/>
    </source>
</evidence>
<dbReference type="InterPro" id="IPR037035">
    <property type="entry name" value="GK-like_C_sf"/>
</dbReference>
<proteinExistence type="predicted"/>
<feature type="domain" description="MOFRL-associated" evidence="2">
    <location>
        <begin position="19"/>
        <end position="243"/>
    </location>
</feature>
<comment type="caution">
    <text evidence="3">The sequence shown here is derived from an EMBL/GenBank/DDBJ whole genome shotgun (WGS) entry which is preliminary data.</text>
</comment>
<evidence type="ECO:0000313" key="4">
    <source>
        <dbReference type="Proteomes" id="UP000176800"/>
    </source>
</evidence>
<dbReference type="InterPro" id="IPR025286">
    <property type="entry name" value="MOFRL_assoc_dom"/>
</dbReference>
<sequence length="428" mass="46433">MSKIKNKSELSVNSLRSDAMDILSAGLDAIDTSGAVRKNVIYEKESRMLKVDGKIFYLSEYKNIYLIAFGKCAVLASQELEEILGDEIKGGIVLDIQSGYFKKLQSIVGTHPFPSEDNMRATAQVVELIDKATEDDLVIVVISGGGSSLLCLPYEISCENLVKITKVLFEKGANIEEINTVRKHLSQVQGGQMAKLIYPASSITLIFSDVPGDDLSVVASGPMSKDLTVVEDAQSVMKKYDVINLCQIPQCELTETPKEEKYFEKIFTCLLVNNAVALKAMQEFAIAKGYKTKIVSKTLSGEAREVGVFIAKTEIGSKTALFYGGEATVTVKQNGKGGRNQEVALGALPFIEEGKVLVACASDGVDNTDMAGAIVDGIVRVKAEELKINPQEYLDANNSYEFFVKVGAHINTGITGSNISDLYMLISE</sequence>
<gene>
    <name evidence="3" type="ORF">A3B14_02005</name>
</gene>
<dbReference type="AlphaFoldDB" id="A0A1G2U3T6"/>
<dbReference type="Gene3D" id="3.40.50.10180">
    <property type="entry name" value="Glycerate kinase, MOFRL-like N-terminal domain"/>
    <property type="match status" value="1"/>
</dbReference>
<name>A0A1G2U3T6_9BACT</name>